<protein>
    <recommendedName>
        <fullName evidence="13">Sodium/solute symporter</fullName>
    </recommendedName>
</protein>
<evidence type="ECO:0000256" key="4">
    <source>
        <dbReference type="ARBA" id="ARBA00022475"/>
    </source>
</evidence>
<evidence type="ECO:0008006" key="13">
    <source>
        <dbReference type="Google" id="ProtNLM"/>
    </source>
</evidence>
<keyword evidence="4" id="KW-1003">Cell membrane</keyword>
<comment type="similarity">
    <text evidence="2">Belongs to the sodium:solute symporter (SSF) (TC 2.A.21) family.</text>
</comment>
<evidence type="ECO:0000256" key="10">
    <source>
        <dbReference type="ARBA" id="ARBA00023201"/>
    </source>
</evidence>
<evidence type="ECO:0000256" key="3">
    <source>
        <dbReference type="ARBA" id="ARBA00022448"/>
    </source>
</evidence>
<keyword evidence="9 11" id="KW-0472">Membrane</keyword>
<feature type="non-terminal residue" evidence="12">
    <location>
        <position position="1"/>
    </location>
</feature>
<organism evidence="12">
    <name type="scientific">marine metagenome</name>
    <dbReference type="NCBI Taxonomy" id="408172"/>
    <lineage>
        <taxon>unclassified sequences</taxon>
        <taxon>metagenomes</taxon>
        <taxon>ecological metagenomes</taxon>
    </lineage>
</organism>
<evidence type="ECO:0000256" key="9">
    <source>
        <dbReference type="ARBA" id="ARBA00023136"/>
    </source>
</evidence>
<evidence type="ECO:0000256" key="2">
    <source>
        <dbReference type="ARBA" id="ARBA00006434"/>
    </source>
</evidence>
<evidence type="ECO:0000256" key="11">
    <source>
        <dbReference type="SAM" id="Phobius"/>
    </source>
</evidence>
<gene>
    <name evidence="12" type="ORF">METZ01_LOCUS69764</name>
</gene>
<keyword evidence="6 11" id="KW-1133">Transmembrane helix</keyword>
<dbReference type="InterPro" id="IPR001734">
    <property type="entry name" value="Na/solute_symporter"/>
</dbReference>
<dbReference type="PANTHER" id="PTHR42985">
    <property type="entry name" value="SODIUM-COUPLED MONOCARBOXYLATE TRANSPORTER"/>
    <property type="match status" value="1"/>
</dbReference>
<evidence type="ECO:0000256" key="1">
    <source>
        <dbReference type="ARBA" id="ARBA00004651"/>
    </source>
</evidence>
<evidence type="ECO:0000256" key="5">
    <source>
        <dbReference type="ARBA" id="ARBA00022692"/>
    </source>
</evidence>
<evidence type="ECO:0000256" key="7">
    <source>
        <dbReference type="ARBA" id="ARBA00023053"/>
    </source>
</evidence>
<keyword evidence="3" id="KW-0813">Transport</keyword>
<dbReference type="EMBL" id="UINC01004796">
    <property type="protein sequence ID" value="SVA16910.1"/>
    <property type="molecule type" value="Genomic_DNA"/>
</dbReference>
<comment type="subcellular location">
    <subcellularLocation>
        <location evidence="1">Cell membrane</location>
        <topology evidence="1">Multi-pass membrane protein</topology>
    </subcellularLocation>
</comment>
<feature type="transmembrane region" description="Helical" evidence="11">
    <location>
        <begin position="159"/>
        <end position="177"/>
    </location>
</feature>
<keyword evidence="10" id="KW-0739">Sodium transport</keyword>
<keyword evidence="7" id="KW-0915">Sodium</keyword>
<proteinExistence type="inferred from homology"/>
<dbReference type="GO" id="GO:0005886">
    <property type="term" value="C:plasma membrane"/>
    <property type="evidence" value="ECO:0007669"/>
    <property type="project" value="UniProtKB-SubCell"/>
</dbReference>
<dbReference type="PROSITE" id="PS50283">
    <property type="entry name" value="NA_SOLUT_SYMP_3"/>
    <property type="match status" value="1"/>
</dbReference>
<dbReference type="AlphaFoldDB" id="A0A381TLG0"/>
<evidence type="ECO:0000313" key="12">
    <source>
        <dbReference type="EMBL" id="SVA16910.1"/>
    </source>
</evidence>
<dbReference type="Pfam" id="PF00474">
    <property type="entry name" value="SSF"/>
    <property type="match status" value="1"/>
</dbReference>
<dbReference type="Gene3D" id="1.20.1730.10">
    <property type="entry name" value="Sodium/glucose cotransporter"/>
    <property type="match status" value="1"/>
</dbReference>
<keyword evidence="5 11" id="KW-0812">Transmembrane</keyword>
<feature type="transmembrane region" description="Helical" evidence="11">
    <location>
        <begin position="42"/>
        <end position="68"/>
    </location>
</feature>
<dbReference type="GO" id="GO:0015293">
    <property type="term" value="F:symporter activity"/>
    <property type="evidence" value="ECO:0007669"/>
    <property type="project" value="TreeGrafter"/>
</dbReference>
<reference evidence="12" key="1">
    <citation type="submission" date="2018-05" db="EMBL/GenBank/DDBJ databases">
        <authorList>
            <person name="Lanie J.A."/>
            <person name="Ng W.-L."/>
            <person name="Kazmierczak K.M."/>
            <person name="Andrzejewski T.M."/>
            <person name="Davidsen T.M."/>
            <person name="Wayne K.J."/>
            <person name="Tettelin H."/>
            <person name="Glass J.I."/>
            <person name="Rusch D."/>
            <person name="Podicherti R."/>
            <person name="Tsui H.-C.T."/>
            <person name="Winkler M.E."/>
        </authorList>
    </citation>
    <scope>NUCLEOTIDE SEQUENCE</scope>
</reference>
<sequence>VPYTFLGGIIGGAVLTAATHGTDQMFVQRLLATGSPKRAKQAVIASGILVFAQVLLFLSIGSLLYAFYEAVPPAVPFASNDNVFPRFIAEELPLGLGGLVIAAVFAAAMSTLSSSLSSLASASTIDLWRRWVGARPQDEAHDDDDEHAMQDALTMSHRFTVAWAVGLALVAFVAQAWGSVLEAGLTITSVTFGAVLGIFLVGRVGWRLSGYQASIAMFVGIGVLLCVHVQGSIAWTWYTLLGALVTIACAGLFSLLNGRPHITVDSV</sequence>
<dbReference type="InterPro" id="IPR051163">
    <property type="entry name" value="Sodium:Solute_Symporter_SSF"/>
</dbReference>
<dbReference type="PANTHER" id="PTHR42985:SF47">
    <property type="entry name" value="INTEGRAL MEMBRANE TRANSPORT PROTEIN"/>
    <property type="match status" value="1"/>
</dbReference>
<feature type="transmembrane region" description="Helical" evidence="11">
    <location>
        <begin position="237"/>
        <end position="256"/>
    </location>
</feature>
<accession>A0A381TLG0</accession>
<feature type="transmembrane region" description="Helical" evidence="11">
    <location>
        <begin position="213"/>
        <end position="231"/>
    </location>
</feature>
<name>A0A381TLG0_9ZZZZ</name>
<keyword evidence="8" id="KW-0406">Ion transport</keyword>
<feature type="transmembrane region" description="Helical" evidence="11">
    <location>
        <begin position="92"/>
        <end position="112"/>
    </location>
</feature>
<dbReference type="InterPro" id="IPR038377">
    <property type="entry name" value="Na/Glc_symporter_sf"/>
</dbReference>
<evidence type="ECO:0000256" key="8">
    <source>
        <dbReference type="ARBA" id="ARBA00023065"/>
    </source>
</evidence>
<dbReference type="GO" id="GO:0006814">
    <property type="term" value="P:sodium ion transport"/>
    <property type="evidence" value="ECO:0007669"/>
    <property type="project" value="UniProtKB-KW"/>
</dbReference>
<evidence type="ECO:0000256" key="6">
    <source>
        <dbReference type="ARBA" id="ARBA00022989"/>
    </source>
</evidence>
<feature type="transmembrane region" description="Helical" evidence="11">
    <location>
        <begin position="183"/>
        <end position="201"/>
    </location>
</feature>